<keyword evidence="1" id="KW-0489">Methyltransferase</keyword>
<dbReference type="Proteomes" id="UP000095672">
    <property type="component" value="Chromosome"/>
</dbReference>
<dbReference type="EMBL" id="CP014143">
    <property type="protein sequence ID" value="AOS95608.1"/>
    <property type="molecule type" value="Genomic_DNA"/>
</dbReference>
<gene>
    <name evidence="1" type="primary">ubiE_1</name>
    <name evidence="1" type="ORF">AUP74_00132</name>
</gene>
<evidence type="ECO:0000313" key="2">
    <source>
        <dbReference type="Proteomes" id="UP000095672"/>
    </source>
</evidence>
<dbReference type="GO" id="GO:0032259">
    <property type="term" value="P:methylation"/>
    <property type="evidence" value="ECO:0007669"/>
    <property type="project" value="UniProtKB-KW"/>
</dbReference>
<name>A0A1C9W376_9GAMM</name>
<dbReference type="SUPFAM" id="SSF53335">
    <property type="entry name" value="S-adenosyl-L-methionine-dependent methyltransferases"/>
    <property type="match status" value="1"/>
</dbReference>
<keyword evidence="2" id="KW-1185">Reference proteome</keyword>
<keyword evidence="1" id="KW-0808">Transferase</keyword>
<protein>
    <submittedName>
        <fullName evidence="1">Ubiquinone/menaquinone biosynthesis C-methyltransferase UbiE</fullName>
        <ecNumber evidence="1">2.1.1.163</ecNumber>
    </submittedName>
</protein>
<dbReference type="STRING" id="1769779.AUP74_00132"/>
<dbReference type="CDD" id="cd02440">
    <property type="entry name" value="AdoMet_MTases"/>
    <property type="match status" value="1"/>
</dbReference>
<organism evidence="1 2">
    <name type="scientific">Microbulbifer aggregans</name>
    <dbReference type="NCBI Taxonomy" id="1769779"/>
    <lineage>
        <taxon>Bacteria</taxon>
        <taxon>Pseudomonadati</taxon>
        <taxon>Pseudomonadota</taxon>
        <taxon>Gammaproteobacteria</taxon>
        <taxon>Cellvibrionales</taxon>
        <taxon>Microbulbiferaceae</taxon>
        <taxon>Microbulbifer</taxon>
    </lineage>
</organism>
<dbReference type="Gene3D" id="3.40.50.150">
    <property type="entry name" value="Vaccinia Virus protein VP39"/>
    <property type="match status" value="1"/>
</dbReference>
<dbReference type="AlphaFoldDB" id="A0A1C9W376"/>
<evidence type="ECO:0000313" key="1">
    <source>
        <dbReference type="EMBL" id="AOS95608.1"/>
    </source>
</evidence>
<dbReference type="KEGG" id="micc:AUP74_00132"/>
<reference evidence="2" key="1">
    <citation type="submission" date="2016-01" db="EMBL/GenBank/DDBJ databases">
        <title>Complete genome sequence of Microbulbifer sp. CCB-MM1, a halophile isolated from Matang Mangrove Forest, Perak.</title>
        <authorList>
            <person name="Moh T.H."/>
            <person name="Dinesh B."/>
            <person name="Lau N.-S."/>
            <person name="Go F."/>
            <person name="Alexander Chong S.-C."/>
        </authorList>
    </citation>
    <scope>NUCLEOTIDE SEQUENCE [LARGE SCALE GENOMIC DNA]</scope>
    <source>
        <strain evidence="2">CCB-MM1</strain>
    </source>
</reference>
<dbReference type="RefSeq" id="WP_145924275.1">
    <property type="nucleotide sequence ID" value="NZ_CP014143.1"/>
</dbReference>
<dbReference type="InterPro" id="IPR029063">
    <property type="entry name" value="SAM-dependent_MTases_sf"/>
</dbReference>
<dbReference type="OrthoDB" id="5974463at2"/>
<proteinExistence type="predicted"/>
<dbReference type="EC" id="2.1.1.163" evidence="1"/>
<keyword evidence="1" id="KW-0830">Ubiquinone</keyword>
<accession>A0A1C9W376</accession>
<dbReference type="GO" id="GO:0043770">
    <property type="term" value="F:demethylmenaquinone methyltransferase activity"/>
    <property type="evidence" value="ECO:0007669"/>
    <property type="project" value="UniProtKB-EC"/>
</dbReference>
<sequence length="309" mass="34705">MRRQHWDEFWKQGFITTFGDSLRNNYQGQVREFWEKVFSTANPNSRVLDVATGNGALACIAAAISKQHHLSLEILAADAAEIPASIDAPKEIMELRESIQFFSNMPCESLAFPADHFNLITSQYGIEYGRWDQSIPEVFRTLSQKGVADFLCHRDRAIVVKKSVAEITIYRSALQKYRIFDAAERFTQAYGKTGSSNPQEAKALNKDINDFKEAHQGQQLCHVLVSDIAGQLKRLRTVDTTQVVAALRERKSEYSAAMARLEDMADAALSDSDIESIVNLATRSGFKDVTTRDIYQSGELIGVHIHLVK</sequence>